<sequence length="45" mass="5113">MFSECFPESFSLSLLMLFKNRQTHITQAAVAESLILATYCEVIND</sequence>
<name>A0A0E9XM56_ANGAN</name>
<accession>A0A0E9XM56</accession>
<protein>
    <submittedName>
        <fullName evidence="1">Uncharacterized protein</fullName>
    </submittedName>
</protein>
<reference evidence="1" key="1">
    <citation type="submission" date="2014-11" db="EMBL/GenBank/DDBJ databases">
        <authorList>
            <person name="Amaro Gonzalez C."/>
        </authorList>
    </citation>
    <scope>NUCLEOTIDE SEQUENCE</scope>
</reference>
<proteinExistence type="predicted"/>
<dbReference type="EMBL" id="GBXM01005799">
    <property type="protein sequence ID" value="JAI02779.1"/>
    <property type="molecule type" value="Transcribed_RNA"/>
</dbReference>
<dbReference type="AlphaFoldDB" id="A0A0E9XM56"/>
<evidence type="ECO:0000313" key="1">
    <source>
        <dbReference type="EMBL" id="JAI02779.1"/>
    </source>
</evidence>
<reference evidence="1" key="2">
    <citation type="journal article" date="2015" name="Fish Shellfish Immunol.">
        <title>Early steps in the European eel (Anguilla anguilla)-Vibrio vulnificus interaction in the gills: Role of the RtxA13 toxin.</title>
        <authorList>
            <person name="Callol A."/>
            <person name="Pajuelo D."/>
            <person name="Ebbesson L."/>
            <person name="Teles M."/>
            <person name="MacKenzie S."/>
            <person name="Amaro C."/>
        </authorList>
    </citation>
    <scope>NUCLEOTIDE SEQUENCE</scope>
</reference>
<organism evidence="1">
    <name type="scientific">Anguilla anguilla</name>
    <name type="common">European freshwater eel</name>
    <name type="synonym">Muraena anguilla</name>
    <dbReference type="NCBI Taxonomy" id="7936"/>
    <lineage>
        <taxon>Eukaryota</taxon>
        <taxon>Metazoa</taxon>
        <taxon>Chordata</taxon>
        <taxon>Craniata</taxon>
        <taxon>Vertebrata</taxon>
        <taxon>Euteleostomi</taxon>
        <taxon>Actinopterygii</taxon>
        <taxon>Neopterygii</taxon>
        <taxon>Teleostei</taxon>
        <taxon>Anguilliformes</taxon>
        <taxon>Anguillidae</taxon>
        <taxon>Anguilla</taxon>
    </lineage>
</organism>